<dbReference type="InterPro" id="IPR002372">
    <property type="entry name" value="PQQ_rpt_dom"/>
</dbReference>
<dbReference type="SUPFAM" id="SSF50998">
    <property type="entry name" value="Quinoprotein alcohol dehydrogenase-like"/>
    <property type="match status" value="1"/>
</dbReference>
<dbReference type="EMBL" id="UINC01094277">
    <property type="protein sequence ID" value="SVC49386.1"/>
    <property type="molecule type" value="Genomic_DNA"/>
</dbReference>
<dbReference type="Gene3D" id="2.140.10.10">
    <property type="entry name" value="Quinoprotein alcohol dehydrogenase-like superfamily"/>
    <property type="match status" value="1"/>
</dbReference>
<gene>
    <name evidence="2" type="ORF">METZ01_LOCUS302240</name>
</gene>
<protein>
    <recommendedName>
        <fullName evidence="1">Pyrrolo-quinoline quinone repeat domain-containing protein</fullName>
    </recommendedName>
</protein>
<evidence type="ECO:0000259" key="1">
    <source>
        <dbReference type="Pfam" id="PF01011"/>
    </source>
</evidence>
<feature type="domain" description="Pyrrolo-quinoline quinone repeat" evidence="1">
    <location>
        <begin position="37"/>
        <end position="154"/>
    </location>
</feature>
<accession>A0A382MKX4</accession>
<evidence type="ECO:0000313" key="2">
    <source>
        <dbReference type="EMBL" id="SVC49386.1"/>
    </source>
</evidence>
<proteinExistence type="predicted"/>
<dbReference type="InterPro" id="IPR011047">
    <property type="entry name" value="Quinoprotein_ADH-like_sf"/>
</dbReference>
<sequence length="172" mass="18674">VMRFRDPEPEEPSTLQYILSRGNTSFIEAGNPVRRPVMPQGLPLWKPPYSRMTAIDMNRGEHLWMTPLGNGDRYRNHPLLRDLDLPPLGGDDSRSGPLLTKTLLIHALTAGSTDGGPHLVAYDKGTGDVVASVGLPSGAIGTPMTYMLDGRQYIALTVGGEVSRLIAFALPQ</sequence>
<name>A0A382MKX4_9ZZZZ</name>
<reference evidence="2" key="1">
    <citation type="submission" date="2018-05" db="EMBL/GenBank/DDBJ databases">
        <authorList>
            <person name="Lanie J.A."/>
            <person name="Ng W.-L."/>
            <person name="Kazmierczak K.M."/>
            <person name="Andrzejewski T.M."/>
            <person name="Davidsen T.M."/>
            <person name="Wayne K.J."/>
            <person name="Tettelin H."/>
            <person name="Glass J.I."/>
            <person name="Rusch D."/>
            <person name="Podicherti R."/>
            <person name="Tsui H.-C.T."/>
            <person name="Winkler M.E."/>
        </authorList>
    </citation>
    <scope>NUCLEOTIDE SEQUENCE</scope>
</reference>
<dbReference type="AlphaFoldDB" id="A0A382MKX4"/>
<feature type="non-terminal residue" evidence="2">
    <location>
        <position position="1"/>
    </location>
</feature>
<organism evidence="2">
    <name type="scientific">marine metagenome</name>
    <dbReference type="NCBI Taxonomy" id="408172"/>
    <lineage>
        <taxon>unclassified sequences</taxon>
        <taxon>metagenomes</taxon>
        <taxon>ecological metagenomes</taxon>
    </lineage>
</organism>
<dbReference type="Pfam" id="PF01011">
    <property type="entry name" value="PQQ"/>
    <property type="match status" value="1"/>
</dbReference>